<feature type="coiled-coil region" evidence="1">
    <location>
        <begin position="109"/>
        <end position="136"/>
    </location>
</feature>
<dbReference type="AlphaFoldDB" id="A0A0F9M4E7"/>
<accession>A0A0F9M4E7</accession>
<feature type="region of interest" description="Disordered" evidence="2">
    <location>
        <begin position="171"/>
        <end position="201"/>
    </location>
</feature>
<organism evidence="3">
    <name type="scientific">marine sediment metagenome</name>
    <dbReference type="NCBI Taxonomy" id="412755"/>
    <lineage>
        <taxon>unclassified sequences</taxon>
        <taxon>metagenomes</taxon>
        <taxon>ecological metagenomes</taxon>
    </lineage>
</organism>
<gene>
    <name evidence="3" type="ORF">LCGC14_1429910</name>
</gene>
<feature type="compositionally biased region" description="Acidic residues" evidence="2">
    <location>
        <begin position="10"/>
        <end position="60"/>
    </location>
</feature>
<proteinExistence type="predicted"/>
<name>A0A0F9M4E7_9ZZZZ</name>
<comment type="caution">
    <text evidence="3">The sequence shown here is derived from an EMBL/GenBank/DDBJ whole genome shotgun (WGS) entry which is preliminary data.</text>
</comment>
<evidence type="ECO:0000256" key="1">
    <source>
        <dbReference type="SAM" id="Coils"/>
    </source>
</evidence>
<keyword evidence="1" id="KW-0175">Coiled coil</keyword>
<dbReference type="EMBL" id="LAZR01009621">
    <property type="protein sequence ID" value="KKM71510.1"/>
    <property type="molecule type" value="Genomic_DNA"/>
</dbReference>
<feature type="region of interest" description="Disordered" evidence="2">
    <location>
        <begin position="1"/>
        <end position="98"/>
    </location>
</feature>
<reference evidence="3" key="1">
    <citation type="journal article" date="2015" name="Nature">
        <title>Complex archaea that bridge the gap between prokaryotes and eukaryotes.</title>
        <authorList>
            <person name="Spang A."/>
            <person name="Saw J.H."/>
            <person name="Jorgensen S.L."/>
            <person name="Zaremba-Niedzwiedzka K."/>
            <person name="Martijn J."/>
            <person name="Lind A.E."/>
            <person name="van Eijk R."/>
            <person name="Schleper C."/>
            <person name="Guy L."/>
            <person name="Ettema T.J."/>
        </authorList>
    </citation>
    <scope>NUCLEOTIDE SEQUENCE</scope>
</reference>
<evidence type="ECO:0000256" key="2">
    <source>
        <dbReference type="SAM" id="MobiDB-lite"/>
    </source>
</evidence>
<sequence>MEEKNKDEEKLDEDTNEDASSSEESKEESEEAGTDESKSDEEDVEPDESEEDSTDDEIDHEAELEKERKRLGKKVDKERGKRIEAEKNKGLSSEEVSKLVDERVAQTEKRLQRGRVEQLADDLAESEAEKERIILHYENSIIPSGNIEEDVESAYAIANKKRNKTRISELKTAARSKKNRVSSSSAGAPIGTTKTKKYTQDDIDGAAFAGVSVEKFVKEREKK</sequence>
<protein>
    <submittedName>
        <fullName evidence="3">Uncharacterized protein</fullName>
    </submittedName>
</protein>
<feature type="compositionally biased region" description="Basic and acidic residues" evidence="2">
    <location>
        <begin position="61"/>
        <end position="89"/>
    </location>
</feature>
<evidence type="ECO:0000313" key="3">
    <source>
        <dbReference type="EMBL" id="KKM71510.1"/>
    </source>
</evidence>